<evidence type="ECO:0008006" key="3">
    <source>
        <dbReference type="Google" id="ProtNLM"/>
    </source>
</evidence>
<gene>
    <name evidence="1" type="ORF">FXF47_05600</name>
</gene>
<protein>
    <recommendedName>
        <fullName evidence="3">M3 family oligoendopeptidase</fullName>
    </recommendedName>
</protein>
<sequence length="647" mass="76806">MEDVFVEEIYKKVIEVLEIKKRKNKKRLERGIKQLRKIWPEKKDNKKKLEQFCINNFVVRKKISKYIKRIQKNYETLYGHLNSMRREILEPIHIADLEPLKIDYMFSNINLSPVVEDLFYEKEVAYFAALNFDMFTLKEKNRKGKFWKRKDWIKTKIVDKFRYREPKKVKKKIGELLTQSEMYISNYNINTSILIDDRGHKVYPDNKKLISHWGLRDEVKSLYREKKGIKKQKTIYKVVERIVNQSIPKKVINNRDLRWDVYTNIFNSYEKFEKDTRRYELLLKLFKQNRKLDAYYDKTNNTAIKRNFNLNVKIERKKIIKEFEKILESDLTGKTAEIIKNDLGRDLEPFDIWYDGFKTDQTVNEAELDKITKEKYKSCSDFEDDLENIIGKMGFSEEMSKEIADKIIVDNAKGSGHAWGVPMKGEKAHLRTRFDEDGMNYKGYNIAIHELGHNVEQVLSQYYIEDYMLTGVPNTAFSEAFAFMFQKNDLRILGESEETNENILRKFWNLYEIIGVALTEIKIWEWMYENPDADTGRLKDAAVQISKDVWNEYYAENFNVVSSPILGIYSHMINHPLYLVNYPLGHLIESMIEDFIDGKSIGEEMMRMCKIGSITPKYWMKEAVGEHISSEPLLKKVKLFVDNNFGV</sequence>
<keyword evidence="2" id="KW-1185">Reference proteome</keyword>
<organism evidence="1 2">
    <name type="scientific">Candidatus Mcinerneyibacterium aminivorans</name>
    <dbReference type="NCBI Taxonomy" id="2703815"/>
    <lineage>
        <taxon>Bacteria</taxon>
        <taxon>Candidatus Macinerneyibacteriota</taxon>
        <taxon>Candidatus Mcinerneyibacteria</taxon>
        <taxon>Candidatus Mcinerneyibacteriales</taxon>
        <taxon>Candidatus Mcinerneyibacteriaceae</taxon>
        <taxon>Candidatus Mcinerneyibacterium</taxon>
    </lineage>
</organism>
<dbReference type="Proteomes" id="UP000324143">
    <property type="component" value="Unassembled WGS sequence"/>
</dbReference>
<dbReference type="SUPFAM" id="SSF55486">
    <property type="entry name" value="Metalloproteases ('zincins'), catalytic domain"/>
    <property type="match status" value="1"/>
</dbReference>
<comment type="caution">
    <text evidence="1">The sequence shown here is derived from an EMBL/GenBank/DDBJ whole genome shotgun (WGS) entry which is preliminary data.</text>
</comment>
<accession>A0A5D0MI18</accession>
<evidence type="ECO:0000313" key="1">
    <source>
        <dbReference type="EMBL" id="TYB31151.1"/>
    </source>
</evidence>
<evidence type="ECO:0000313" key="2">
    <source>
        <dbReference type="Proteomes" id="UP000324143"/>
    </source>
</evidence>
<dbReference type="EMBL" id="VSIX01000053">
    <property type="protein sequence ID" value="TYB31151.1"/>
    <property type="molecule type" value="Genomic_DNA"/>
</dbReference>
<name>A0A5D0MI18_9BACT</name>
<reference evidence="1" key="1">
    <citation type="submission" date="2019-08" db="EMBL/GenBank/DDBJ databases">
        <title>Genomic characterization of a novel candidate phylum (ARYD3) from a high temperature, high salinity tertiary oil reservoir in north central Oklahoma, USA.</title>
        <authorList>
            <person name="Youssef N.H."/>
            <person name="Yadav A."/>
            <person name="Elshahed M.S."/>
        </authorList>
    </citation>
    <scope>NUCLEOTIDE SEQUENCE [LARGE SCALE GENOMIC DNA]</scope>
    <source>
        <strain evidence="1">ARYD3</strain>
    </source>
</reference>
<dbReference type="AlphaFoldDB" id="A0A5D0MI18"/>
<proteinExistence type="predicted"/>